<sequence length="88" mass="10091">MNNGNPIQCSLSLRWSVRSINFFHSLEASYGSARFPGSLRPTIKSTPVPKISVFLTHFFLTTTTVAFLSAEWLVMYSVHDFRHENRQI</sequence>
<keyword evidence="1" id="KW-0812">Transmembrane</keyword>
<keyword evidence="1" id="KW-0472">Membrane</keyword>
<accession>A0A5N6YTP5</accession>
<proteinExistence type="predicted"/>
<evidence type="ECO:0000313" key="3">
    <source>
        <dbReference type="Proteomes" id="UP000327118"/>
    </source>
</evidence>
<name>A0A5N6YTP5_9EURO</name>
<dbReference type="AlphaFoldDB" id="A0A5N6YTP5"/>
<protein>
    <submittedName>
        <fullName evidence="2">Uncharacterized protein</fullName>
    </submittedName>
</protein>
<evidence type="ECO:0000256" key="1">
    <source>
        <dbReference type="SAM" id="Phobius"/>
    </source>
</evidence>
<keyword evidence="1" id="KW-1133">Transmembrane helix</keyword>
<dbReference type="EMBL" id="ML739397">
    <property type="protein sequence ID" value="KAE8348797.1"/>
    <property type="molecule type" value="Genomic_DNA"/>
</dbReference>
<dbReference type="Proteomes" id="UP000327118">
    <property type="component" value="Unassembled WGS sequence"/>
</dbReference>
<evidence type="ECO:0000313" key="2">
    <source>
        <dbReference type="EMBL" id="KAE8348797.1"/>
    </source>
</evidence>
<feature type="transmembrane region" description="Helical" evidence="1">
    <location>
        <begin position="54"/>
        <end position="78"/>
    </location>
</feature>
<gene>
    <name evidence="2" type="ORF">BDV28DRAFT_77607</name>
</gene>
<reference evidence="3" key="1">
    <citation type="submission" date="2019-04" db="EMBL/GenBank/DDBJ databases">
        <title>Friends and foes A comparative genomics studyof 23 Aspergillus species from section Flavi.</title>
        <authorList>
            <consortium name="DOE Joint Genome Institute"/>
            <person name="Kjaerbolling I."/>
            <person name="Vesth T."/>
            <person name="Frisvad J.C."/>
            <person name="Nybo J.L."/>
            <person name="Theobald S."/>
            <person name="Kildgaard S."/>
            <person name="Isbrandt T."/>
            <person name="Kuo A."/>
            <person name="Sato A."/>
            <person name="Lyhne E.K."/>
            <person name="Kogle M.E."/>
            <person name="Wiebenga A."/>
            <person name="Kun R.S."/>
            <person name="Lubbers R.J."/>
            <person name="Makela M.R."/>
            <person name="Barry K."/>
            <person name="Chovatia M."/>
            <person name="Clum A."/>
            <person name="Daum C."/>
            <person name="Haridas S."/>
            <person name="He G."/>
            <person name="LaButti K."/>
            <person name="Lipzen A."/>
            <person name="Mondo S."/>
            <person name="Riley R."/>
            <person name="Salamov A."/>
            <person name="Simmons B.A."/>
            <person name="Magnuson J.K."/>
            <person name="Henrissat B."/>
            <person name="Mortensen U.H."/>
            <person name="Larsen T.O."/>
            <person name="Devries R.P."/>
            <person name="Grigoriev I.V."/>
            <person name="Machida M."/>
            <person name="Baker S.E."/>
            <person name="Andersen M.R."/>
        </authorList>
    </citation>
    <scope>NUCLEOTIDE SEQUENCE [LARGE SCALE GENOMIC DNA]</scope>
    <source>
        <strain evidence="3">CBS 553.77</strain>
    </source>
</reference>
<keyword evidence="3" id="KW-1185">Reference proteome</keyword>
<organism evidence="2 3">
    <name type="scientific">Aspergillus coremiiformis</name>
    <dbReference type="NCBI Taxonomy" id="138285"/>
    <lineage>
        <taxon>Eukaryota</taxon>
        <taxon>Fungi</taxon>
        <taxon>Dikarya</taxon>
        <taxon>Ascomycota</taxon>
        <taxon>Pezizomycotina</taxon>
        <taxon>Eurotiomycetes</taxon>
        <taxon>Eurotiomycetidae</taxon>
        <taxon>Eurotiales</taxon>
        <taxon>Aspergillaceae</taxon>
        <taxon>Aspergillus</taxon>
        <taxon>Aspergillus subgen. Circumdati</taxon>
    </lineage>
</organism>